<dbReference type="InterPro" id="IPR013525">
    <property type="entry name" value="ABC2_TM"/>
</dbReference>
<keyword evidence="9 12" id="KW-1133">Transmembrane helix</keyword>
<dbReference type="InterPro" id="IPR003439">
    <property type="entry name" value="ABC_transporter-like_ATP-bd"/>
</dbReference>
<feature type="transmembrane region" description="Helical" evidence="12">
    <location>
        <begin position="761"/>
        <end position="783"/>
    </location>
</feature>
<dbReference type="SMART" id="SM00382">
    <property type="entry name" value="AAA"/>
    <property type="match status" value="1"/>
</dbReference>
<organism evidence="15 16">
    <name type="scientific">Wickerhamomyces mucosus</name>
    <dbReference type="NCBI Taxonomy" id="1378264"/>
    <lineage>
        <taxon>Eukaryota</taxon>
        <taxon>Fungi</taxon>
        <taxon>Dikarya</taxon>
        <taxon>Ascomycota</taxon>
        <taxon>Saccharomycotina</taxon>
        <taxon>Saccharomycetes</taxon>
        <taxon>Phaffomycetales</taxon>
        <taxon>Wickerhamomycetaceae</taxon>
        <taxon>Wickerhamomyces</taxon>
    </lineage>
</organism>
<evidence type="ECO:0000256" key="8">
    <source>
        <dbReference type="ARBA" id="ARBA00022840"/>
    </source>
</evidence>
<dbReference type="OrthoDB" id="66620at2759"/>
<feature type="transmembrane region" description="Helical" evidence="12">
    <location>
        <begin position="836"/>
        <end position="861"/>
    </location>
</feature>
<dbReference type="Gene3D" id="3.40.50.300">
    <property type="entry name" value="P-loop containing nucleotide triphosphate hydrolases"/>
    <property type="match status" value="1"/>
</dbReference>
<feature type="domain" description="ABC transporter" evidence="14">
    <location>
        <begin position="366"/>
        <end position="606"/>
    </location>
</feature>
<evidence type="ECO:0000256" key="2">
    <source>
        <dbReference type="ARBA" id="ARBA00005814"/>
    </source>
</evidence>
<keyword evidence="5 13" id="KW-0732">Signal</keyword>
<feature type="transmembrane region" description="Helical" evidence="12">
    <location>
        <begin position="795"/>
        <end position="815"/>
    </location>
</feature>
<evidence type="ECO:0000313" key="16">
    <source>
        <dbReference type="Proteomes" id="UP000769528"/>
    </source>
</evidence>
<dbReference type="InterPro" id="IPR003593">
    <property type="entry name" value="AAA+_ATPase"/>
</dbReference>
<comment type="caution">
    <text evidence="15">The sequence shown here is derived from an EMBL/GenBank/DDBJ whole genome shotgun (WGS) entry which is preliminary data.</text>
</comment>
<evidence type="ECO:0000313" key="15">
    <source>
        <dbReference type="EMBL" id="KAH3671774.1"/>
    </source>
</evidence>
<dbReference type="PANTHER" id="PTHR48041:SF2">
    <property type="entry name" value="ATP-DEPENDENT PERMEASE-RELATED"/>
    <property type="match status" value="1"/>
</dbReference>
<dbReference type="InterPro" id="IPR027417">
    <property type="entry name" value="P-loop_NTPase"/>
</dbReference>
<protein>
    <recommendedName>
        <fullName evidence="14">ABC transporter domain-containing protein</fullName>
    </recommendedName>
</protein>
<keyword evidence="4 12" id="KW-0812">Transmembrane</keyword>
<keyword evidence="7" id="KW-0256">Endoplasmic reticulum</keyword>
<evidence type="ECO:0000256" key="9">
    <source>
        <dbReference type="ARBA" id="ARBA00022989"/>
    </source>
</evidence>
<evidence type="ECO:0000256" key="1">
    <source>
        <dbReference type="ARBA" id="ARBA00004477"/>
    </source>
</evidence>
<keyword evidence="11" id="KW-0325">Glycoprotein</keyword>
<keyword evidence="6" id="KW-0547">Nucleotide-binding</keyword>
<keyword evidence="8" id="KW-0067">ATP-binding</keyword>
<feature type="transmembrane region" description="Helical" evidence="12">
    <location>
        <begin position="987"/>
        <end position="1009"/>
    </location>
</feature>
<dbReference type="GO" id="GO:0016887">
    <property type="term" value="F:ATP hydrolysis activity"/>
    <property type="evidence" value="ECO:0007669"/>
    <property type="project" value="InterPro"/>
</dbReference>
<feature type="transmembrane region" description="Helical" evidence="12">
    <location>
        <begin position="311"/>
        <end position="332"/>
    </location>
</feature>
<dbReference type="Proteomes" id="UP000769528">
    <property type="component" value="Unassembled WGS sequence"/>
</dbReference>
<dbReference type="GO" id="GO:0005789">
    <property type="term" value="C:endoplasmic reticulum membrane"/>
    <property type="evidence" value="ECO:0007669"/>
    <property type="project" value="UniProtKB-SubCell"/>
</dbReference>
<dbReference type="EMBL" id="JAEUBF010001267">
    <property type="protein sequence ID" value="KAH3671774.1"/>
    <property type="molecule type" value="Genomic_DNA"/>
</dbReference>
<evidence type="ECO:0000256" key="7">
    <source>
        <dbReference type="ARBA" id="ARBA00022824"/>
    </source>
</evidence>
<dbReference type="GO" id="GO:0140359">
    <property type="term" value="F:ABC-type transporter activity"/>
    <property type="evidence" value="ECO:0007669"/>
    <property type="project" value="InterPro"/>
</dbReference>
<dbReference type="PROSITE" id="PS50893">
    <property type="entry name" value="ABC_TRANSPORTER_2"/>
    <property type="match status" value="1"/>
</dbReference>
<feature type="transmembrane region" description="Helical" evidence="12">
    <location>
        <begin position="904"/>
        <end position="923"/>
    </location>
</feature>
<evidence type="ECO:0000256" key="11">
    <source>
        <dbReference type="ARBA" id="ARBA00023180"/>
    </source>
</evidence>
<reference evidence="15" key="2">
    <citation type="submission" date="2021-01" db="EMBL/GenBank/DDBJ databases">
        <authorList>
            <person name="Schikora-Tamarit M.A."/>
        </authorList>
    </citation>
    <scope>NUCLEOTIDE SEQUENCE</scope>
    <source>
        <strain evidence="15">CBS6341</strain>
    </source>
</reference>
<dbReference type="InterPro" id="IPR050352">
    <property type="entry name" value="ABCG_transporters"/>
</dbReference>
<evidence type="ECO:0000259" key="14">
    <source>
        <dbReference type="PROSITE" id="PS50893"/>
    </source>
</evidence>
<keyword evidence="16" id="KW-1185">Reference proteome</keyword>
<dbReference type="SUPFAM" id="SSF52540">
    <property type="entry name" value="P-loop containing nucleoside triphosphate hydrolases"/>
    <property type="match status" value="1"/>
</dbReference>
<dbReference type="PANTHER" id="PTHR48041">
    <property type="entry name" value="ABC TRANSPORTER G FAMILY MEMBER 28"/>
    <property type="match status" value="1"/>
</dbReference>
<evidence type="ECO:0000256" key="5">
    <source>
        <dbReference type="ARBA" id="ARBA00022729"/>
    </source>
</evidence>
<feature type="signal peptide" evidence="13">
    <location>
        <begin position="1"/>
        <end position="17"/>
    </location>
</feature>
<dbReference type="InterPro" id="IPR017871">
    <property type="entry name" value="ABC_transporter-like_CS"/>
</dbReference>
<evidence type="ECO:0000256" key="6">
    <source>
        <dbReference type="ARBA" id="ARBA00022741"/>
    </source>
</evidence>
<evidence type="ECO:0000256" key="12">
    <source>
        <dbReference type="SAM" id="Phobius"/>
    </source>
</evidence>
<evidence type="ECO:0000256" key="3">
    <source>
        <dbReference type="ARBA" id="ARBA00022448"/>
    </source>
</evidence>
<keyword evidence="3" id="KW-0813">Transport</keyword>
<dbReference type="Pfam" id="PF00005">
    <property type="entry name" value="ABC_tran"/>
    <property type="match status" value="1"/>
</dbReference>
<comment type="similarity">
    <text evidence="2">Belongs to the ABC transporter superfamily. ABCG family. Eye pigment precursor importer (TC 3.A.1.204) subfamily.</text>
</comment>
<reference evidence="15" key="1">
    <citation type="journal article" date="2021" name="Open Biol.">
        <title>Shared evolutionary footprints suggest mitochondrial oxidative damage underlies multiple complex I losses in fungi.</title>
        <authorList>
            <person name="Schikora-Tamarit M.A."/>
            <person name="Marcet-Houben M."/>
            <person name="Nosek J."/>
            <person name="Gabaldon T."/>
        </authorList>
    </citation>
    <scope>NUCLEOTIDE SEQUENCE</scope>
    <source>
        <strain evidence="15">CBS6341</strain>
    </source>
</reference>
<comment type="subcellular location">
    <subcellularLocation>
        <location evidence="1">Endoplasmic reticulum membrane</location>
        <topology evidence="1">Multi-pass membrane protein</topology>
    </subcellularLocation>
</comment>
<evidence type="ECO:0000256" key="13">
    <source>
        <dbReference type="SAM" id="SignalP"/>
    </source>
</evidence>
<dbReference type="FunFam" id="3.40.50.300:FF:000702">
    <property type="entry name" value="ABC transporter (Adp1)"/>
    <property type="match status" value="1"/>
</dbReference>
<feature type="transmembrane region" description="Helical" evidence="12">
    <location>
        <begin position="873"/>
        <end position="897"/>
    </location>
</feature>
<accession>A0A9P8PIB7</accession>
<sequence>MRIQLIFLLSFIGLSIAQESLFPLAGLTSRPPSTPPNDSNECPPCFNCMLPAFECKQFSKCNEFNGQCECIDGFGGQDCAEPLCGALEPNDNNIGFQRPIRKGQSCDCEDGWGGINCNVCQLDSVCDKFMPEGLKGTCYKNGMIVNNFHQICDVTNVKIVEILKGKKPQVTFGCDRKDQSCNFQFWIDEIESFYCDLTTCDFEYDLQTNSSHYKCQDASCKCIADRMLCGEKGSIDISDFLTETIAGPADFDCDLDSKNCKFSEPSMDDLILSVFGDDHIKLNCDSGECLHYSEIPGYDSPENPQYSLKSLLVSAFIIFAVIGVFILSIITIQKSPLFQASPITLGEFGDDDSEEDDLLNYTPATLTFENVSYTVKDKTILNNVSGVVKPREILAIMGGSGAGKTTLLDILAQKNKNGVITGDIKINGNSINKNDMKKLIGFVDQEDYLLPTLTVYETVLNSALLRLPRSMSLRGKERRVYEVLKELRILHIKDRVIGSDFERGISGGEKRRVSIACELVTSPSILFLDEPTSGLDSNNANNVIESLVRLSRDYQRTLVFTIHQPRSNIVSLFDKLVLLANGQMIYSGEMMVCNDFFYSNGFKCPKGYNIADYLIDITFDQKKKPVALTASQLQLAGLDEENIDYGDEENEIDIHVPTRSSSSSEAQREWEHFAVHRDSAGFKKKNDKPSSDDNGIETKKKIYTIFQNSSSYDVLNAEIEGIKSNAGEITFKGNYQKANLFSQFLILCSRSFKNVYRNPRLLLGSYILSVFMGLFCGALYYHIDNDISGFQNRLGLFFFFLSFFGFSTLTGLHSFSIERIIFLKERSNNYYHPFSYYVSKIICDVLPLRIIPPILLTSIAYPLIGLNSQDNAFIKSVIILVLFNFTVAIEILIIGILIKDSSNATLIGVLTLLFSLLFSGLFINRDSLRFGFLQYLSMFHYGYEALAVNEVKTLILKEKKYGLSIEIPGATILSTFGFNVKGLIPDIISLIAWSTAFLITGYVSLYYFVVEQR</sequence>
<dbReference type="Pfam" id="PF01061">
    <property type="entry name" value="ABC2_membrane"/>
    <property type="match status" value="1"/>
</dbReference>
<dbReference type="GO" id="GO:0005524">
    <property type="term" value="F:ATP binding"/>
    <property type="evidence" value="ECO:0007669"/>
    <property type="project" value="UniProtKB-KW"/>
</dbReference>
<keyword evidence="10 12" id="KW-0472">Membrane</keyword>
<gene>
    <name evidence="15" type="ORF">WICMUC_004565</name>
</gene>
<evidence type="ECO:0000256" key="10">
    <source>
        <dbReference type="ARBA" id="ARBA00023136"/>
    </source>
</evidence>
<evidence type="ECO:0000256" key="4">
    <source>
        <dbReference type="ARBA" id="ARBA00022692"/>
    </source>
</evidence>
<dbReference type="CDD" id="cd03213">
    <property type="entry name" value="ABCG_EPDR"/>
    <property type="match status" value="1"/>
</dbReference>
<feature type="chain" id="PRO_5040183468" description="ABC transporter domain-containing protein" evidence="13">
    <location>
        <begin position="18"/>
        <end position="1013"/>
    </location>
</feature>
<dbReference type="AlphaFoldDB" id="A0A9P8PIB7"/>
<name>A0A9P8PIB7_9ASCO</name>
<proteinExistence type="inferred from homology"/>
<dbReference type="PROSITE" id="PS00211">
    <property type="entry name" value="ABC_TRANSPORTER_1"/>
    <property type="match status" value="1"/>
</dbReference>